<dbReference type="OrthoDB" id="1709924at2759"/>
<evidence type="ECO:0000259" key="7">
    <source>
        <dbReference type="Pfam" id="PF14204"/>
    </source>
</evidence>
<comment type="subunit">
    <text evidence="3">Component of the large ribosomal subunit (LSU).</text>
</comment>
<dbReference type="EMBL" id="PKPP01002788">
    <property type="protein sequence ID" value="PWA73122.1"/>
    <property type="molecule type" value="Genomic_DNA"/>
</dbReference>
<feature type="domain" description="Large ribosomal subunit protein uL18 C-terminal eukaryotes" evidence="7">
    <location>
        <begin position="102"/>
        <end position="128"/>
    </location>
</feature>
<organism evidence="8 9">
    <name type="scientific">Artemisia annua</name>
    <name type="common">Sweet wormwood</name>
    <dbReference type="NCBI Taxonomy" id="35608"/>
    <lineage>
        <taxon>Eukaryota</taxon>
        <taxon>Viridiplantae</taxon>
        <taxon>Streptophyta</taxon>
        <taxon>Embryophyta</taxon>
        <taxon>Tracheophyta</taxon>
        <taxon>Spermatophyta</taxon>
        <taxon>Magnoliopsida</taxon>
        <taxon>eudicotyledons</taxon>
        <taxon>Gunneridae</taxon>
        <taxon>Pentapetalae</taxon>
        <taxon>asterids</taxon>
        <taxon>campanulids</taxon>
        <taxon>Asterales</taxon>
        <taxon>Asteraceae</taxon>
        <taxon>Asteroideae</taxon>
        <taxon>Anthemideae</taxon>
        <taxon>Artemisiinae</taxon>
        <taxon>Artemisia</taxon>
    </lineage>
</organism>
<name>A0A2U1NHX5_ARTAN</name>
<dbReference type="STRING" id="35608.A0A2U1NHX5"/>
<comment type="similarity">
    <text evidence="2">Belongs to the universal ribosomal protein uL18 family.</text>
</comment>
<evidence type="ECO:0000256" key="4">
    <source>
        <dbReference type="ARBA" id="ARBA00022490"/>
    </source>
</evidence>
<dbReference type="Pfam" id="PF14204">
    <property type="entry name" value="Ribosomal_L18_c"/>
    <property type="match status" value="1"/>
</dbReference>
<accession>A0A2U1NHX5</accession>
<keyword evidence="4" id="KW-0963">Cytoplasm</keyword>
<dbReference type="GO" id="GO:0000027">
    <property type="term" value="P:ribosomal large subunit assembly"/>
    <property type="evidence" value="ECO:0007669"/>
    <property type="project" value="TreeGrafter"/>
</dbReference>
<dbReference type="GO" id="GO:0003735">
    <property type="term" value="F:structural constituent of ribosome"/>
    <property type="evidence" value="ECO:0007669"/>
    <property type="project" value="InterPro"/>
</dbReference>
<gene>
    <name evidence="8" type="ORF">CTI12_AA264060</name>
</gene>
<keyword evidence="5 8" id="KW-0689">Ribosomal protein</keyword>
<evidence type="ECO:0000256" key="2">
    <source>
        <dbReference type="ARBA" id="ARBA00007116"/>
    </source>
</evidence>
<evidence type="ECO:0000256" key="6">
    <source>
        <dbReference type="ARBA" id="ARBA00023274"/>
    </source>
</evidence>
<dbReference type="GO" id="GO:0022625">
    <property type="term" value="C:cytosolic large ribosomal subunit"/>
    <property type="evidence" value="ECO:0007669"/>
    <property type="project" value="TreeGrafter"/>
</dbReference>
<reference evidence="8 9" key="1">
    <citation type="journal article" date="2018" name="Mol. Plant">
        <title>The genome of Artemisia annua provides insight into the evolution of Asteraceae family and artemisinin biosynthesis.</title>
        <authorList>
            <person name="Shen Q."/>
            <person name="Zhang L."/>
            <person name="Liao Z."/>
            <person name="Wang S."/>
            <person name="Yan T."/>
            <person name="Shi P."/>
            <person name="Liu M."/>
            <person name="Fu X."/>
            <person name="Pan Q."/>
            <person name="Wang Y."/>
            <person name="Lv Z."/>
            <person name="Lu X."/>
            <person name="Zhang F."/>
            <person name="Jiang W."/>
            <person name="Ma Y."/>
            <person name="Chen M."/>
            <person name="Hao X."/>
            <person name="Li L."/>
            <person name="Tang Y."/>
            <person name="Lv G."/>
            <person name="Zhou Y."/>
            <person name="Sun X."/>
            <person name="Brodelius P.E."/>
            <person name="Rose J.K.C."/>
            <person name="Tang K."/>
        </authorList>
    </citation>
    <scope>NUCLEOTIDE SEQUENCE [LARGE SCALE GENOMIC DNA]</scope>
    <source>
        <strain evidence="9">cv. Huhao1</strain>
        <tissue evidence="8">Leaf</tissue>
    </source>
</reference>
<dbReference type="Gene3D" id="3.30.420.100">
    <property type="match status" value="1"/>
</dbReference>
<keyword evidence="9" id="KW-1185">Reference proteome</keyword>
<evidence type="ECO:0000313" key="8">
    <source>
        <dbReference type="EMBL" id="PWA73122.1"/>
    </source>
</evidence>
<dbReference type="PANTHER" id="PTHR23410:SF12">
    <property type="entry name" value="LARGE RIBOSOMAL SUBUNIT PROTEIN UL18"/>
    <property type="match status" value="1"/>
</dbReference>
<dbReference type="Proteomes" id="UP000245207">
    <property type="component" value="Unassembled WGS sequence"/>
</dbReference>
<proteinExistence type="inferred from homology"/>
<evidence type="ECO:0000256" key="1">
    <source>
        <dbReference type="ARBA" id="ARBA00004496"/>
    </source>
</evidence>
<sequence length="132" mass="15086">MMSFECQLLAQKDGGVRSGIICVFGGCVMGQSRWDYSDNGYLDSLKHLTDLKEEGEIMKDKEEGESIMRRLRTLFTLMEDEPEKYQTHFSDHIKAGLEPYTIEEVYKKVHAAICADPTPKKSEKHLPKELKG</sequence>
<comment type="subcellular location">
    <subcellularLocation>
        <location evidence="1">Cytoplasm</location>
    </subcellularLocation>
</comment>
<dbReference type="InterPro" id="IPR025607">
    <property type="entry name" value="Ribosomal_uL18_C_euk"/>
</dbReference>
<evidence type="ECO:0000313" key="9">
    <source>
        <dbReference type="Proteomes" id="UP000245207"/>
    </source>
</evidence>
<dbReference type="AlphaFoldDB" id="A0A2U1NHX5"/>
<keyword evidence="6" id="KW-0687">Ribonucleoprotein</keyword>
<dbReference type="PANTHER" id="PTHR23410">
    <property type="entry name" value="RIBOSOMAL PROTEIN L5-RELATED"/>
    <property type="match status" value="1"/>
</dbReference>
<dbReference type="GO" id="GO:0006412">
    <property type="term" value="P:translation"/>
    <property type="evidence" value="ECO:0007669"/>
    <property type="project" value="InterPro"/>
</dbReference>
<evidence type="ECO:0000256" key="5">
    <source>
        <dbReference type="ARBA" id="ARBA00022980"/>
    </source>
</evidence>
<dbReference type="InterPro" id="IPR005485">
    <property type="entry name" value="Rbsml_uL18_euk_arch"/>
</dbReference>
<dbReference type="GO" id="GO:0008097">
    <property type="term" value="F:5S rRNA binding"/>
    <property type="evidence" value="ECO:0007669"/>
    <property type="project" value="InterPro"/>
</dbReference>
<evidence type="ECO:0000256" key="3">
    <source>
        <dbReference type="ARBA" id="ARBA00011113"/>
    </source>
</evidence>
<protein>
    <submittedName>
        <fullName evidence="8">Ribosomal protein L18/L5</fullName>
    </submittedName>
</protein>
<comment type="caution">
    <text evidence="8">The sequence shown here is derived from an EMBL/GenBank/DDBJ whole genome shotgun (WGS) entry which is preliminary data.</text>
</comment>